<dbReference type="Pfam" id="PF04134">
    <property type="entry name" value="DCC1-like"/>
    <property type="match status" value="1"/>
</dbReference>
<keyword evidence="2" id="KW-1185">Reference proteome</keyword>
<reference evidence="1 2" key="1">
    <citation type="journal article" date="2023" name="ISME J.">
        <title>Cultivation and genomic characterization of novel and ubiquitous marine nitrite-oxidizing bacteria from the Nitrospirales.</title>
        <authorList>
            <person name="Mueller A.J."/>
            <person name="Daebeler A."/>
            <person name="Herbold C.W."/>
            <person name="Kirkegaard R.H."/>
            <person name="Daims H."/>
        </authorList>
    </citation>
    <scope>NUCLEOTIDE SEQUENCE [LARGE SCALE GENOMIC DNA]</scope>
    <source>
        <strain evidence="1 2">EB</strain>
    </source>
</reference>
<dbReference type="InterPro" id="IPR052927">
    <property type="entry name" value="DCC_oxidoreductase"/>
</dbReference>
<dbReference type="EMBL" id="JAQOUE010000002">
    <property type="protein sequence ID" value="MDT7044020.1"/>
    <property type="molecule type" value="Genomic_DNA"/>
</dbReference>
<protein>
    <submittedName>
        <fullName evidence="1">DCC1-like thiol-disulfide oxidoreductase family protein</fullName>
    </submittedName>
</protein>
<comment type="caution">
    <text evidence="1">The sequence shown here is derived from an EMBL/GenBank/DDBJ whole genome shotgun (WGS) entry which is preliminary data.</text>
</comment>
<sequence length="144" mass="16974">MDFRDPSSPPDSNGPIILYDGTCHLCTKTVQFVIQRDHRKQFRFASLQSSFSDKFVEQNSEKQERLESMVLIIGDHVYRRSTAALMTAKMLDGWWPILAALLWIPKPLRDMFYHWLAKHRYQVLGKRETCWRPTPDLADRFLDT</sequence>
<gene>
    <name evidence="1" type="ORF">PPG34_16840</name>
</gene>
<name>A0ABU3KBY2_9BACT</name>
<dbReference type="InterPro" id="IPR007263">
    <property type="entry name" value="DCC1-like"/>
</dbReference>
<organism evidence="1 2">
    <name type="scientific">Candidatus Nitronereus thalassa</name>
    <dbReference type="NCBI Taxonomy" id="3020898"/>
    <lineage>
        <taxon>Bacteria</taxon>
        <taxon>Pseudomonadati</taxon>
        <taxon>Nitrospirota</taxon>
        <taxon>Nitrospiria</taxon>
        <taxon>Nitrospirales</taxon>
        <taxon>Nitrospiraceae</taxon>
        <taxon>Candidatus Nitronereus</taxon>
    </lineage>
</organism>
<accession>A0ABU3KBY2</accession>
<proteinExistence type="predicted"/>
<evidence type="ECO:0000313" key="2">
    <source>
        <dbReference type="Proteomes" id="UP001250932"/>
    </source>
</evidence>
<dbReference type="PANTHER" id="PTHR33639:SF2">
    <property type="entry name" value="DUF393 DOMAIN-CONTAINING PROTEIN"/>
    <property type="match status" value="1"/>
</dbReference>
<evidence type="ECO:0000313" key="1">
    <source>
        <dbReference type="EMBL" id="MDT7044020.1"/>
    </source>
</evidence>
<dbReference type="RefSeq" id="WP_313834606.1">
    <property type="nucleotide sequence ID" value="NZ_JAQOUE010000002.1"/>
</dbReference>
<dbReference type="PANTHER" id="PTHR33639">
    <property type="entry name" value="THIOL-DISULFIDE OXIDOREDUCTASE DCC"/>
    <property type="match status" value="1"/>
</dbReference>
<dbReference type="Proteomes" id="UP001250932">
    <property type="component" value="Unassembled WGS sequence"/>
</dbReference>